<name>A0A0D8FYB5_9ACTN</name>
<protein>
    <submittedName>
        <fullName evidence="1">Mycothiol S-conjugate amidase</fullName>
        <ecNumber evidence="1">3.5.1.115</ecNumber>
    </submittedName>
</protein>
<dbReference type="PATRIC" id="fig|1121877.4.peg.165"/>
<sequence>MSKDQRTIVSIHAHPDDEASKGAATIAKYAEEGVRSVLVTATGGEEGEFLNPAFKGRDPEELPELRMKELARSAEIIGYQDVELLGFRDSGMPGSEANSHENCFAAVPLEVAVRPLVAILRRERPQVMISYGERQVSYPHPDHLRVYEVAKVAREWANDPTFAPELGAPHWVEKWYWSLWVRARFEALSNAIAAKGIELPFRMAEREGDDDLVTTHIDVSEFIGVGRAALLAHETQVDPNSPFWFALSPEELAQVYPYEEYHLVGSPDGYQETDLFAGFGER</sequence>
<accession>A0A0D8FYB5</accession>
<reference evidence="1 2" key="1">
    <citation type="submission" date="2015-01" db="EMBL/GenBank/DDBJ databases">
        <title>Draft genome of the acidophilic iron oxidizer Ferrimicrobium acidiphilum strain T23.</title>
        <authorList>
            <person name="Poehlein A."/>
            <person name="Eisen S."/>
            <person name="Schloemann M."/>
            <person name="Johnson B.D."/>
            <person name="Daniel R."/>
            <person name="Muehling M."/>
        </authorList>
    </citation>
    <scope>NUCLEOTIDE SEQUENCE [LARGE SCALE GENOMIC DNA]</scope>
    <source>
        <strain evidence="1 2">T23</strain>
    </source>
</reference>
<keyword evidence="2" id="KW-1185">Reference proteome</keyword>
<gene>
    <name evidence="1" type="primary">mca1</name>
    <name evidence="1" type="ORF">FEAC_01530</name>
</gene>
<dbReference type="Pfam" id="PF02585">
    <property type="entry name" value="PIG-L"/>
    <property type="match status" value="1"/>
</dbReference>
<dbReference type="InterPro" id="IPR003737">
    <property type="entry name" value="GlcNAc_PI_deacetylase-related"/>
</dbReference>
<dbReference type="EMBL" id="JXUW01000001">
    <property type="protein sequence ID" value="KJE78161.1"/>
    <property type="molecule type" value="Genomic_DNA"/>
</dbReference>
<dbReference type="GO" id="GO:0016811">
    <property type="term" value="F:hydrolase activity, acting on carbon-nitrogen (but not peptide) bonds, in linear amides"/>
    <property type="evidence" value="ECO:0007669"/>
    <property type="project" value="TreeGrafter"/>
</dbReference>
<dbReference type="GeneID" id="78371508"/>
<keyword evidence="1" id="KW-0378">Hydrolase</keyword>
<dbReference type="eggNOG" id="COG2120">
    <property type="taxonomic scope" value="Bacteria"/>
</dbReference>
<dbReference type="Proteomes" id="UP000032336">
    <property type="component" value="Unassembled WGS sequence"/>
</dbReference>
<dbReference type="PANTHER" id="PTHR12993">
    <property type="entry name" value="N-ACETYLGLUCOSAMINYL-PHOSPHATIDYLINOSITOL DE-N-ACETYLASE-RELATED"/>
    <property type="match status" value="1"/>
</dbReference>
<dbReference type="PANTHER" id="PTHR12993:SF11">
    <property type="entry name" value="N-ACETYLGLUCOSAMINYL-PHOSPHATIDYLINOSITOL DE-N-ACETYLASE"/>
    <property type="match status" value="1"/>
</dbReference>
<proteinExistence type="predicted"/>
<dbReference type="SUPFAM" id="SSF102588">
    <property type="entry name" value="LmbE-like"/>
    <property type="match status" value="1"/>
</dbReference>
<organism evidence="1 2">
    <name type="scientific">Ferrimicrobium acidiphilum DSM 19497</name>
    <dbReference type="NCBI Taxonomy" id="1121877"/>
    <lineage>
        <taxon>Bacteria</taxon>
        <taxon>Bacillati</taxon>
        <taxon>Actinomycetota</taxon>
        <taxon>Acidimicrobiia</taxon>
        <taxon>Acidimicrobiales</taxon>
        <taxon>Acidimicrobiaceae</taxon>
        <taxon>Ferrimicrobium</taxon>
    </lineage>
</organism>
<comment type="caution">
    <text evidence="1">The sequence shown here is derived from an EMBL/GenBank/DDBJ whole genome shotgun (WGS) entry which is preliminary data.</text>
</comment>
<dbReference type="GO" id="GO:0016137">
    <property type="term" value="P:glycoside metabolic process"/>
    <property type="evidence" value="ECO:0007669"/>
    <property type="project" value="UniProtKB-ARBA"/>
</dbReference>
<dbReference type="AlphaFoldDB" id="A0A0D8FYB5"/>
<dbReference type="STRING" id="1121877.FEAC_01530"/>
<dbReference type="Gene3D" id="3.40.50.10320">
    <property type="entry name" value="LmbE-like"/>
    <property type="match status" value="1"/>
</dbReference>
<evidence type="ECO:0000313" key="1">
    <source>
        <dbReference type="EMBL" id="KJE78161.1"/>
    </source>
</evidence>
<evidence type="ECO:0000313" key="2">
    <source>
        <dbReference type="Proteomes" id="UP000032336"/>
    </source>
</evidence>
<dbReference type="InterPro" id="IPR024078">
    <property type="entry name" value="LmbE-like_dom_sf"/>
</dbReference>
<dbReference type="EC" id="3.5.1.115" evidence="1"/>
<dbReference type="RefSeq" id="WP_160290295.1">
    <property type="nucleotide sequence ID" value="NZ_JQKF01000001.1"/>
</dbReference>